<dbReference type="Gene3D" id="3.40.50.150">
    <property type="entry name" value="Vaccinia Virus protein VP39"/>
    <property type="match status" value="1"/>
</dbReference>
<name>A0A8G2BX45_9BACT</name>
<evidence type="ECO:0000313" key="3">
    <source>
        <dbReference type="EMBL" id="SEF98987.1"/>
    </source>
</evidence>
<dbReference type="PANTHER" id="PTHR34203">
    <property type="entry name" value="METHYLTRANSFERASE, FKBM FAMILY PROTEIN"/>
    <property type="match status" value="1"/>
</dbReference>
<dbReference type="InterPro" id="IPR029063">
    <property type="entry name" value="SAM-dependent_MTases_sf"/>
</dbReference>
<protein>
    <submittedName>
        <fullName evidence="3">Methyltransferase, FkbM family</fullName>
    </submittedName>
</protein>
<dbReference type="EMBL" id="FNVS01000011">
    <property type="protein sequence ID" value="SEF98987.1"/>
    <property type="molecule type" value="Genomic_DNA"/>
</dbReference>
<feature type="transmembrane region" description="Helical" evidence="1">
    <location>
        <begin position="15"/>
        <end position="36"/>
    </location>
</feature>
<comment type="caution">
    <text evidence="3">The sequence shown here is derived from an EMBL/GenBank/DDBJ whole genome shotgun (WGS) entry which is preliminary data.</text>
</comment>
<evidence type="ECO:0000256" key="1">
    <source>
        <dbReference type="SAM" id="Phobius"/>
    </source>
</evidence>
<dbReference type="GO" id="GO:0032259">
    <property type="term" value="P:methylation"/>
    <property type="evidence" value="ECO:0007669"/>
    <property type="project" value="UniProtKB-KW"/>
</dbReference>
<keyword evidence="3" id="KW-0808">Transferase</keyword>
<reference evidence="3 4" key="1">
    <citation type="submission" date="2016-10" db="EMBL/GenBank/DDBJ databases">
        <authorList>
            <person name="Varghese N."/>
            <person name="Submissions S."/>
        </authorList>
    </citation>
    <scope>NUCLEOTIDE SEQUENCE [LARGE SCALE GENOMIC DNA]</scope>
    <source>
        <strain evidence="3 4">DSM 29073</strain>
    </source>
</reference>
<dbReference type="Proteomes" id="UP000236725">
    <property type="component" value="Unassembled WGS sequence"/>
</dbReference>
<evidence type="ECO:0000259" key="2">
    <source>
        <dbReference type="Pfam" id="PF05050"/>
    </source>
</evidence>
<dbReference type="SUPFAM" id="SSF53335">
    <property type="entry name" value="S-adenosyl-L-methionine-dependent methyltransferases"/>
    <property type="match status" value="1"/>
</dbReference>
<proteinExistence type="predicted"/>
<keyword evidence="3" id="KW-0489">Methyltransferase</keyword>
<dbReference type="InterPro" id="IPR052514">
    <property type="entry name" value="SAM-dependent_MTase"/>
</dbReference>
<gene>
    <name evidence="3" type="ORF">SAMN05444001_11159</name>
</gene>
<dbReference type="RefSeq" id="WP_103983640.1">
    <property type="nucleotide sequence ID" value="NZ_FNVS01000011.1"/>
</dbReference>
<sequence length="177" mass="20021">MEVNLKYRLFKLIKVIKLFNILGIKSFLCLFTPFYMRGKVIKVGRFYLRLGTSDIGILEQIFCSKEYEIALSSPKYIIDCGANIGLATCYFKEKWPEANVIAIEPEDSNFELLNLNTVNLSNVNLLKAAVWNKSSYLSFNSSDANFDAFSVKESNTCTSISAITIAEILVQVFLLLQ</sequence>
<dbReference type="NCBIfam" id="TIGR01444">
    <property type="entry name" value="fkbM_fam"/>
    <property type="match status" value="1"/>
</dbReference>
<keyword evidence="1" id="KW-0812">Transmembrane</keyword>
<organism evidence="3 4">
    <name type="scientific">Parabacteroides chinchillae</name>
    <dbReference type="NCBI Taxonomy" id="871327"/>
    <lineage>
        <taxon>Bacteria</taxon>
        <taxon>Pseudomonadati</taxon>
        <taxon>Bacteroidota</taxon>
        <taxon>Bacteroidia</taxon>
        <taxon>Bacteroidales</taxon>
        <taxon>Tannerellaceae</taxon>
        <taxon>Parabacteroides</taxon>
    </lineage>
</organism>
<dbReference type="InterPro" id="IPR006342">
    <property type="entry name" value="FkbM_mtfrase"/>
</dbReference>
<dbReference type="PANTHER" id="PTHR34203:SF15">
    <property type="entry name" value="SLL1173 PROTEIN"/>
    <property type="match status" value="1"/>
</dbReference>
<dbReference type="Pfam" id="PF05050">
    <property type="entry name" value="Methyltransf_21"/>
    <property type="match status" value="1"/>
</dbReference>
<keyword evidence="4" id="KW-1185">Reference proteome</keyword>
<feature type="domain" description="Methyltransferase FkbM" evidence="2">
    <location>
        <begin position="79"/>
        <end position="169"/>
    </location>
</feature>
<accession>A0A8G2BX45</accession>
<evidence type="ECO:0000313" key="4">
    <source>
        <dbReference type="Proteomes" id="UP000236725"/>
    </source>
</evidence>
<keyword evidence="1" id="KW-1133">Transmembrane helix</keyword>
<dbReference type="GO" id="GO:0008168">
    <property type="term" value="F:methyltransferase activity"/>
    <property type="evidence" value="ECO:0007669"/>
    <property type="project" value="UniProtKB-KW"/>
</dbReference>
<dbReference type="AlphaFoldDB" id="A0A8G2BX45"/>
<keyword evidence="1" id="KW-0472">Membrane</keyword>